<keyword evidence="3" id="KW-1185">Reference proteome</keyword>
<dbReference type="RefSeq" id="WP_307804109.1">
    <property type="nucleotide sequence ID" value="NZ_BAAAMH010000003.1"/>
</dbReference>
<dbReference type="EMBL" id="JAGIOB010000001">
    <property type="protein sequence ID" value="MBP2417576.1"/>
    <property type="molecule type" value="Genomic_DNA"/>
</dbReference>
<dbReference type="PANTHER" id="PTHR23131">
    <property type="entry name" value="ENDORIBONUCLEASE LACTB2"/>
    <property type="match status" value="1"/>
</dbReference>
<protein>
    <submittedName>
        <fullName evidence="2">Glyoxylase-like metal-dependent hydrolase (Beta-lactamase superfamily II)</fullName>
    </submittedName>
</protein>
<dbReference type="InterPro" id="IPR001279">
    <property type="entry name" value="Metallo-B-lactamas"/>
</dbReference>
<feature type="domain" description="Metallo-beta-lactamase" evidence="1">
    <location>
        <begin position="27"/>
        <end position="192"/>
    </location>
</feature>
<accession>A0ABS4Z9B0</accession>
<dbReference type="Gene3D" id="1.10.10.10">
    <property type="entry name" value="Winged helix-like DNA-binding domain superfamily/Winged helix DNA-binding domain"/>
    <property type="match status" value="1"/>
</dbReference>
<dbReference type="SUPFAM" id="SSF56281">
    <property type="entry name" value="Metallo-hydrolase/oxidoreductase"/>
    <property type="match status" value="1"/>
</dbReference>
<dbReference type="InterPro" id="IPR036388">
    <property type="entry name" value="WH-like_DNA-bd_sf"/>
</dbReference>
<organism evidence="2 3">
    <name type="scientific">Microlunatus capsulatus</name>
    <dbReference type="NCBI Taxonomy" id="99117"/>
    <lineage>
        <taxon>Bacteria</taxon>
        <taxon>Bacillati</taxon>
        <taxon>Actinomycetota</taxon>
        <taxon>Actinomycetes</taxon>
        <taxon>Propionibacteriales</taxon>
        <taxon>Propionibacteriaceae</taxon>
        <taxon>Microlunatus</taxon>
    </lineage>
</organism>
<dbReference type="SMART" id="SM00849">
    <property type="entry name" value="Lactamase_B"/>
    <property type="match status" value="1"/>
</dbReference>
<dbReference type="InterPro" id="IPR036866">
    <property type="entry name" value="RibonucZ/Hydroxyglut_hydro"/>
</dbReference>
<dbReference type="InterPro" id="IPR041516">
    <property type="entry name" value="LACTB2_WH"/>
</dbReference>
<proteinExistence type="predicted"/>
<sequence>MTAAVEGVAPAVRVLLAPNPGPMTLEGTNTWLLGDPAAGPVVVVDPGPDDAGHRARLLAAAPHGVSAVLLTHRHADHSDGAPALAAAAGCPVRAVDPAFRVGQDGLGDGDVLALPGGQVRVVTTPGHTADSCSLLLRGDDGAARLLTGDTVLGRGTTVIAAPDGDLGAYLASLDRLAALVAAEGVVELLPGHGPRVGDPAERLEAYRRHREERLEQVRTALRTGARGVQQVVDRVYGDVGEAVRPAAEQSVRAQLRHLGAALDEA</sequence>
<reference evidence="2 3" key="1">
    <citation type="submission" date="2021-03" db="EMBL/GenBank/DDBJ databases">
        <title>Sequencing the genomes of 1000 actinobacteria strains.</title>
        <authorList>
            <person name="Klenk H.-P."/>
        </authorList>
    </citation>
    <scope>NUCLEOTIDE SEQUENCE [LARGE SCALE GENOMIC DNA]</scope>
    <source>
        <strain evidence="2 3">DSM 12936</strain>
    </source>
</reference>
<dbReference type="Pfam" id="PF00753">
    <property type="entry name" value="Lactamase_B"/>
    <property type="match status" value="1"/>
</dbReference>
<comment type="caution">
    <text evidence="2">The sequence shown here is derived from an EMBL/GenBank/DDBJ whole genome shotgun (WGS) entry which is preliminary data.</text>
</comment>
<dbReference type="InterPro" id="IPR050662">
    <property type="entry name" value="Sec-metab_biosynth-thioest"/>
</dbReference>
<gene>
    <name evidence="2" type="ORF">JOF54_002498</name>
</gene>
<evidence type="ECO:0000313" key="2">
    <source>
        <dbReference type="EMBL" id="MBP2417576.1"/>
    </source>
</evidence>
<evidence type="ECO:0000313" key="3">
    <source>
        <dbReference type="Proteomes" id="UP000758168"/>
    </source>
</evidence>
<dbReference type="Pfam" id="PF17778">
    <property type="entry name" value="WHD_BLACT"/>
    <property type="match status" value="1"/>
</dbReference>
<dbReference type="Proteomes" id="UP000758168">
    <property type="component" value="Unassembled WGS sequence"/>
</dbReference>
<dbReference type="PANTHER" id="PTHR23131:SF0">
    <property type="entry name" value="ENDORIBONUCLEASE LACTB2"/>
    <property type="match status" value="1"/>
</dbReference>
<dbReference type="CDD" id="cd16278">
    <property type="entry name" value="metallo-hydrolase-like_MBL-fold"/>
    <property type="match status" value="1"/>
</dbReference>
<dbReference type="Gene3D" id="3.60.15.10">
    <property type="entry name" value="Ribonuclease Z/Hydroxyacylglutathione hydrolase-like"/>
    <property type="match status" value="1"/>
</dbReference>
<evidence type="ECO:0000259" key="1">
    <source>
        <dbReference type="SMART" id="SM00849"/>
    </source>
</evidence>
<name>A0ABS4Z9B0_9ACTN</name>